<name>A0ABR3M4W6_9TELE</name>
<dbReference type="EMBL" id="JAYMGO010000015">
    <property type="protein sequence ID" value="KAL1260173.1"/>
    <property type="molecule type" value="Genomic_DNA"/>
</dbReference>
<accession>A0ABR3M4W6</accession>
<sequence length="150" mass="16879">MSTRCVRYIQSCVSPASQSVKHTHCHVHSLAHTQQHNDVPLDCGTPLACRERALVCWVRSPARQMNAAPQLRGHSLAHIQTHARSHTHAPQATSQKCVFVSLLLALVVRFSFSVLTSDNSRETSSLFPLVFGLVFVEKTRVRFRWSCFET</sequence>
<comment type="caution">
    <text evidence="1">The sequence shown here is derived from an EMBL/GenBank/DDBJ whole genome shotgun (WGS) entry which is preliminary data.</text>
</comment>
<keyword evidence="2" id="KW-1185">Reference proteome</keyword>
<dbReference type="Proteomes" id="UP001558613">
    <property type="component" value="Unassembled WGS sequence"/>
</dbReference>
<proteinExistence type="predicted"/>
<organism evidence="1 2">
    <name type="scientific">Cirrhinus molitorella</name>
    <name type="common">mud carp</name>
    <dbReference type="NCBI Taxonomy" id="172907"/>
    <lineage>
        <taxon>Eukaryota</taxon>
        <taxon>Metazoa</taxon>
        <taxon>Chordata</taxon>
        <taxon>Craniata</taxon>
        <taxon>Vertebrata</taxon>
        <taxon>Euteleostomi</taxon>
        <taxon>Actinopterygii</taxon>
        <taxon>Neopterygii</taxon>
        <taxon>Teleostei</taxon>
        <taxon>Ostariophysi</taxon>
        <taxon>Cypriniformes</taxon>
        <taxon>Cyprinidae</taxon>
        <taxon>Labeoninae</taxon>
        <taxon>Labeonini</taxon>
        <taxon>Cirrhinus</taxon>
    </lineage>
</organism>
<protein>
    <submittedName>
        <fullName evidence="1">Uncharacterized protein</fullName>
    </submittedName>
</protein>
<evidence type="ECO:0000313" key="1">
    <source>
        <dbReference type="EMBL" id="KAL1260173.1"/>
    </source>
</evidence>
<reference evidence="1 2" key="1">
    <citation type="submission" date="2023-09" db="EMBL/GenBank/DDBJ databases">
        <authorList>
            <person name="Wang M."/>
        </authorList>
    </citation>
    <scope>NUCLEOTIDE SEQUENCE [LARGE SCALE GENOMIC DNA]</scope>
    <source>
        <strain evidence="1">GT-2023</strain>
        <tissue evidence="1">Liver</tissue>
    </source>
</reference>
<evidence type="ECO:0000313" key="2">
    <source>
        <dbReference type="Proteomes" id="UP001558613"/>
    </source>
</evidence>
<gene>
    <name evidence="1" type="ORF">QQF64_008000</name>
</gene>